<comment type="caution">
    <text evidence="1">The sequence shown here is derived from an EMBL/GenBank/DDBJ whole genome shotgun (WGS) entry which is preliminary data.</text>
</comment>
<evidence type="ECO:0000313" key="1">
    <source>
        <dbReference type="EMBL" id="MYG38190.1"/>
    </source>
</evidence>
<name>A0A6B1F4E9_9SYNE</name>
<sequence length="128" mass="14691">MTFTNPSNFSSMGPDRTIRYSLSGARERREVKAEGYFSGSPSEEPGKKNWKFIVKKGSISMIYREPSPNNSPNTYTHNQIKLDLLKDDFLRSTEGGSVLELVKDYEFNSPRVRTHNQKMRVAPRRTAE</sequence>
<accession>A0A6B1F4E9</accession>
<feature type="non-terminal residue" evidence="1">
    <location>
        <position position="128"/>
    </location>
</feature>
<dbReference type="EMBL" id="VYDO01000135">
    <property type="protein sequence ID" value="MYG38190.1"/>
    <property type="molecule type" value="Genomic_DNA"/>
</dbReference>
<proteinExistence type="predicted"/>
<organism evidence="1">
    <name type="scientific">Synechococcus sp. SB0676_bin_10</name>
    <dbReference type="NCBI Taxonomy" id="2604869"/>
    <lineage>
        <taxon>Bacteria</taxon>
        <taxon>Bacillati</taxon>
        <taxon>Cyanobacteriota</taxon>
        <taxon>Cyanophyceae</taxon>
        <taxon>Synechococcales</taxon>
        <taxon>Synechococcaceae</taxon>
        <taxon>Synechococcus</taxon>
    </lineage>
</organism>
<dbReference type="AlphaFoldDB" id="A0A6B1F4E9"/>
<reference evidence="1" key="1">
    <citation type="submission" date="2019-09" db="EMBL/GenBank/DDBJ databases">
        <title>Characterisation of the sponge microbiome using genome-centric metagenomics.</title>
        <authorList>
            <person name="Engelberts J.P."/>
            <person name="Robbins S.J."/>
            <person name="De Goeij J.M."/>
            <person name="Aranda M."/>
            <person name="Bell S.C."/>
            <person name="Webster N.S."/>
        </authorList>
    </citation>
    <scope>NUCLEOTIDE SEQUENCE</scope>
    <source>
        <strain evidence="1">SB0676_bin_10</strain>
    </source>
</reference>
<gene>
    <name evidence="1" type="ORF">F4162_04155</name>
</gene>
<protein>
    <submittedName>
        <fullName evidence="1">Uncharacterized protein</fullName>
    </submittedName>
</protein>